<reference evidence="7 8" key="1">
    <citation type="submission" date="2017-03" db="EMBL/GenBank/DDBJ databases">
        <authorList>
            <person name="Afonso C.L."/>
            <person name="Miller P.J."/>
            <person name="Scott M.A."/>
            <person name="Spackman E."/>
            <person name="Goraichik I."/>
            <person name="Dimitrov K.M."/>
            <person name="Suarez D.L."/>
            <person name="Swayne D.E."/>
        </authorList>
    </citation>
    <scope>NUCLEOTIDE SEQUENCE [LARGE SCALE GENOMIC DNA]</scope>
    <source>
        <strain evidence="7 8">CECT 7639</strain>
    </source>
</reference>
<comment type="similarity">
    <text evidence="5">Belongs to the globin family.</text>
</comment>
<dbReference type="GO" id="GO:0020037">
    <property type="term" value="F:heme binding"/>
    <property type="evidence" value="ECO:0007669"/>
    <property type="project" value="InterPro"/>
</dbReference>
<dbReference type="EMBL" id="FWFO01000001">
    <property type="protein sequence ID" value="SLN13697.1"/>
    <property type="molecule type" value="Genomic_DNA"/>
</dbReference>
<dbReference type="PANTHER" id="PTHR43396">
    <property type="entry name" value="FLAVOHEMOPROTEIN"/>
    <property type="match status" value="1"/>
</dbReference>
<dbReference type="PANTHER" id="PTHR43396:SF3">
    <property type="entry name" value="FLAVOHEMOPROTEIN"/>
    <property type="match status" value="1"/>
</dbReference>
<evidence type="ECO:0000256" key="2">
    <source>
        <dbReference type="ARBA" id="ARBA00022621"/>
    </source>
</evidence>
<dbReference type="GO" id="GO:0019825">
    <property type="term" value="F:oxygen binding"/>
    <property type="evidence" value="ECO:0007669"/>
    <property type="project" value="InterPro"/>
</dbReference>
<sequence>MDSSDIALVQASFARIFARKAELTDHFYKHLFARIPEVESLFQGDFIKQKEMFTTMLASTVRSLSNYESFEQLAKILASNHARFHLSEAHMQNAAQSLVAALHEVMEGKLTPEEEAAWTRAIIKLTSMMVTRPAKNAD</sequence>
<dbReference type="InterPro" id="IPR009050">
    <property type="entry name" value="Globin-like_sf"/>
</dbReference>
<proteinExistence type="inferred from homology"/>
<evidence type="ECO:0000256" key="5">
    <source>
        <dbReference type="RuleBase" id="RU000356"/>
    </source>
</evidence>
<dbReference type="GO" id="GO:0071949">
    <property type="term" value="F:FAD binding"/>
    <property type="evidence" value="ECO:0007669"/>
    <property type="project" value="TreeGrafter"/>
</dbReference>
<dbReference type="GO" id="GO:0046872">
    <property type="term" value="F:metal ion binding"/>
    <property type="evidence" value="ECO:0007669"/>
    <property type="project" value="UniProtKB-KW"/>
</dbReference>
<dbReference type="Gene3D" id="1.10.490.10">
    <property type="entry name" value="Globins"/>
    <property type="match status" value="1"/>
</dbReference>
<dbReference type="GO" id="GO:0008941">
    <property type="term" value="F:nitric oxide dioxygenase NAD(P)H activity"/>
    <property type="evidence" value="ECO:0007669"/>
    <property type="project" value="TreeGrafter"/>
</dbReference>
<dbReference type="PROSITE" id="PS01033">
    <property type="entry name" value="GLOBIN"/>
    <property type="match status" value="1"/>
</dbReference>
<evidence type="ECO:0000313" key="8">
    <source>
        <dbReference type="Proteomes" id="UP000193077"/>
    </source>
</evidence>
<accession>A0A1Y5RBW1</accession>
<dbReference type="Pfam" id="PF00042">
    <property type="entry name" value="Globin"/>
    <property type="match status" value="1"/>
</dbReference>
<organism evidence="7 8">
    <name type="scientific">Falsiruegeria litorea R37</name>
    <dbReference type="NCBI Taxonomy" id="1200284"/>
    <lineage>
        <taxon>Bacteria</taxon>
        <taxon>Pseudomonadati</taxon>
        <taxon>Pseudomonadota</taxon>
        <taxon>Alphaproteobacteria</taxon>
        <taxon>Rhodobacterales</taxon>
        <taxon>Roseobacteraceae</taxon>
        <taxon>Falsiruegeria</taxon>
    </lineage>
</organism>
<evidence type="ECO:0000256" key="4">
    <source>
        <dbReference type="ARBA" id="ARBA00023004"/>
    </source>
</evidence>
<keyword evidence="3" id="KW-0479">Metal-binding</keyword>
<keyword evidence="5" id="KW-0813">Transport</keyword>
<keyword evidence="4" id="KW-0408">Iron</keyword>
<dbReference type="AlphaFoldDB" id="A0A1Y5RBW1"/>
<keyword evidence="1 5" id="KW-0349">Heme</keyword>
<protein>
    <submittedName>
        <fullName evidence="7">Bacterial hemoglobin</fullName>
    </submittedName>
</protein>
<dbReference type="Proteomes" id="UP000193077">
    <property type="component" value="Unassembled WGS sequence"/>
</dbReference>
<keyword evidence="2 5" id="KW-0561">Oxygen transport</keyword>
<dbReference type="InterPro" id="IPR012292">
    <property type="entry name" value="Globin/Proto"/>
</dbReference>
<dbReference type="GO" id="GO:0046210">
    <property type="term" value="P:nitric oxide catabolic process"/>
    <property type="evidence" value="ECO:0007669"/>
    <property type="project" value="TreeGrafter"/>
</dbReference>
<evidence type="ECO:0000256" key="1">
    <source>
        <dbReference type="ARBA" id="ARBA00022617"/>
    </source>
</evidence>
<evidence type="ECO:0000256" key="3">
    <source>
        <dbReference type="ARBA" id="ARBA00022723"/>
    </source>
</evidence>
<keyword evidence="8" id="KW-1185">Reference proteome</keyword>
<dbReference type="GO" id="GO:0005344">
    <property type="term" value="F:oxygen carrier activity"/>
    <property type="evidence" value="ECO:0007669"/>
    <property type="project" value="UniProtKB-KW"/>
</dbReference>
<evidence type="ECO:0000259" key="6">
    <source>
        <dbReference type="PROSITE" id="PS01033"/>
    </source>
</evidence>
<gene>
    <name evidence="7" type="primary">vhb</name>
    <name evidence="7" type="ORF">TRL7639_00169</name>
</gene>
<dbReference type="SUPFAM" id="SSF46458">
    <property type="entry name" value="Globin-like"/>
    <property type="match status" value="1"/>
</dbReference>
<evidence type="ECO:0000313" key="7">
    <source>
        <dbReference type="EMBL" id="SLN13697.1"/>
    </source>
</evidence>
<dbReference type="InterPro" id="IPR000971">
    <property type="entry name" value="Globin"/>
</dbReference>
<feature type="domain" description="Globin" evidence="6">
    <location>
        <begin position="1"/>
        <end position="134"/>
    </location>
</feature>
<name>A0A1Y5RBW1_9RHOB</name>
<dbReference type="GO" id="GO:0071500">
    <property type="term" value="P:cellular response to nitrosative stress"/>
    <property type="evidence" value="ECO:0007669"/>
    <property type="project" value="TreeGrafter"/>
</dbReference>
<dbReference type="RefSeq" id="WP_165759715.1">
    <property type="nucleotide sequence ID" value="NZ_FWFO01000001.1"/>
</dbReference>